<feature type="transmembrane region" description="Helical" evidence="3">
    <location>
        <begin position="12"/>
        <end position="33"/>
    </location>
</feature>
<organism evidence="4 5">
    <name type="scientific">Marinilactibacillus psychrotolerans</name>
    <dbReference type="NCBI Taxonomy" id="191770"/>
    <lineage>
        <taxon>Bacteria</taxon>
        <taxon>Bacillati</taxon>
        <taxon>Bacillota</taxon>
        <taxon>Bacilli</taxon>
        <taxon>Lactobacillales</taxon>
        <taxon>Carnobacteriaceae</taxon>
        <taxon>Marinilactibacillus</taxon>
    </lineage>
</organism>
<evidence type="ECO:0000256" key="3">
    <source>
        <dbReference type="SAM" id="Phobius"/>
    </source>
</evidence>
<sequence length="189" mass="20844">MSGKEKFNKYIYIINTTSLLINLLPNILINRLWDFINNWNGKLGIVLRYCILKTNSKSCGENVFIGKNVYINCFENLSIGNNVSIHANSYIDASGNIYIGDNVSIAHSTSILSSDHTWDDKSLPIKYNKLSLKPVTIKSDVWVGCGVRILAGSFINKRVVIAAGAVVNKTIESNILAGGIPAKKIKLLE</sequence>
<evidence type="ECO:0000313" key="5">
    <source>
        <dbReference type="Proteomes" id="UP000887127"/>
    </source>
</evidence>
<reference evidence="4" key="1">
    <citation type="submission" date="2019-08" db="EMBL/GenBank/DDBJ databases">
        <title>Marinilactibacillus psychrotolerans M13-2T whole genome sequencing project.</title>
        <authorList>
            <person name="Ishikawa M."/>
            <person name="Suzuki T."/>
            <person name="Matsutani M."/>
        </authorList>
    </citation>
    <scope>NUCLEOTIDE SEQUENCE</scope>
    <source>
        <strain evidence="4">M13-2T</strain>
    </source>
</reference>
<evidence type="ECO:0000256" key="2">
    <source>
        <dbReference type="ARBA" id="ARBA00022679"/>
    </source>
</evidence>
<dbReference type="InterPro" id="IPR051159">
    <property type="entry name" value="Hexapeptide_acetyltransf"/>
</dbReference>
<dbReference type="Proteomes" id="UP000887127">
    <property type="component" value="Unassembled WGS sequence"/>
</dbReference>
<proteinExistence type="inferred from homology"/>
<name>A0AAV3WQC6_9LACT</name>
<comment type="similarity">
    <text evidence="1">Belongs to the transferase hexapeptide repeat family.</text>
</comment>
<protein>
    <submittedName>
        <fullName evidence="4">Acetyltransferase</fullName>
    </submittedName>
</protein>
<dbReference type="GO" id="GO:0005829">
    <property type="term" value="C:cytosol"/>
    <property type="evidence" value="ECO:0007669"/>
    <property type="project" value="TreeGrafter"/>
</dbReference>
<dbReference type="GO" id="GO:0008374">
    <property type="term" value="F:O-acyltransferase activity"/>
    <property type="evidence" value="ECO:0007669"/>
    <property type="project" value="TreeGrafter"/>
</dbReference>
<evidence type="ECO:0000313" key="4">
    <source>
        <dbReference type="EMBL" id="GEQ35530.1"/>
    </source>
</evidence>
<dbReference type="RefSeq" id="WP_143020647.1">
    <property type="nucleotide sequence ID" value="NZ_BJVX01000015.1"/>
</dbReference>
<dbReference type="EMBL" id="BKBI01000006">
    <property type="protein sequence ID" value="GEQ35530.1"/>
    <property type="molecule type" value="Genomic_DNA"/>
</dbReference>
<keyword evidence="2" id="KW-0808">Transferase</keyword>
<accession>A0AAV3WQC6</accession>
<dbReference type="AlphaFoldDB" id="A0AAV3WQC6"/>
<keyword evidence="3" id="KW-0472">Membrane</keyword>
<dbReference type="SUPFAM" id="SSF51161">
    <property type="entry name" value="Trimeric LpxA-like enzymes"/>
    <property type="match status" value="1"/>
</dbReference>
<comment type="caution">
    <text evidence="4">The sequence shown here is derived from an EMBL/GenBank/DDBJ whole genome shotgun (WGS) entry which is preliminary data.</text>
</comment>
<dbReference type="GeneID" id="96911897"/>
<gene>
    <name evidence="4" type="primary">wbbJ</name>
    <name evidence="4" type="ORF">M132T_10380</name>
</gene>
<keyword evidence="3" id="KW-1133">Transmembrane helix</keyword>
<keyword evidence="3" id="KW-0812">Transmembrane</keyword>
<dbReference type="PANTHER" id="PTHR23416:SF23">
    <property type="entry name" value="ACETYLTRANSFERASE C18B11.09C-RELATED"/>
    <property type="match status" value="1"/>
</dbReference>
<dbReference type="PANTHER" id="PTHR23416">
    <property type="entry name" value="SIALIC ACID SYNTHASE-RELATED"/>
    <property type="match status" value="1"/>
</dbReference>
<evidence type="ECO:0000256" key="1">
    <source>
        <dbReference type="ARBA" id="ARBA00007274"/>
    </source>
</evidence>
<dbReference type="CDD" id="cd04647">
    <property type="entry name" value="LbH_MAT_like"/>
    <property type="match status" value="1"/>
</dbReference>
<dbReference type="Gene3D" id="2.160.10.10">
    <property type="entry name" value="Hexapeptide repeat proteins"/>
    <property type="match status" value="1"/>
</dbReference>
<dbReference type="InterPro" id="IPR011004">
    <property type="entry name" value="Trimer_LpxA-like_sf"/>
</dbReference>